<dbReference type="Proteomes" id="UP000054248">
    <property type="component" value="Unassembled WGS sequence"/>
</dbReference>
<keyword evidence="3" id="KW-0347">Helicase</keyword>
<sequence length="203" mass="22045">MGKTKRHATEENDELTRASKKLKLEPSDGSVDVDESEKARLKAEKKERKRLKKLAKEEKRKEGKEGGEDTAVEQGDGTASPAESELKKTKKKSKKKIVENDASPLDASAPAPTAVPSRSASVSQISPAEASEFLASNSIRVMEGEVVPVISFDQLNIPDKLRPALSKFTKPTPIQSCSWPAALAGKDMVGIAETGRYDRQLES</sequence>
<feature type="compositionally biased region" description="Basic and acidic residues" evidence="6">
    <location>
        <begin position="36"/>
        <end position="46"/>
    </location>
</feature>
<dbReference type="InterPro" id="IPR014014">
    <property type="entry name" value="RNA_helicase_DEAD_Q_motif"/>
</dbReference>
<evidence type="ECO:0000256" key="3">
    <source>
        <dbReference type="ARBA" id="ARBA00022806"/>
    </source>
</evidence>
<dbReference type="GO" id="GO:0005524">
    <property type="term" value="F:ATP binding"/>
    <property type="evidence" value="ECO:0007669"/>
    <property type="project" value="UniProtKB-KW"/>
</dbReference>
<keyword evidence="1" id="KW-0547">Nucleotide-binding</keyword>
<feature type="domain" description="DEAD-box RNA helicase Q" evidence="7">
    <location>
        <begin position="150"/>
        <end position="176"/>
    </location>
</feature>
<evidence type="ECO:0000259" key="7">
    <source>
        <dbReference type="PROSITE" id="PS51195"/>
    </source>
</evidence>
<accession>A0A0C3L382</accession>
<evidence type="ECO:0000256" key="1">
    <source>
        <dbReference type="ARBA" id="ARBA00022741"/>
    </source>
</evidence>
<feature type="compositionally biased region" description="Basic and acidic residues" evidence="6">
    <location>
        <begin position="7"/>
        <end position="26"/>
    </location>
</feature>
<organism evidence="8 9">
    <name type="scientific">Tulasnella calospora MUT 4182</name>
    <dbReference type="NCBI Taxonomy" id="1051891"/>
    <lineage>
        <taxon>Eukaryota</taxon>
        <taxon>Fungi</taxon>
        <taxon>Dikarya</taxon>
        <taxon>Basidiomycota</taxon>
        <taxon>Agaricomycotina</taxon>
        <taxon>Agaricomycetes</taxon>
        <taxon>Cantharellales</taxon>
        <taxon>Tulasnellaceae</taxon>
        <taxon>Tulasnella</taxon>
    </lineage>
</organism>
<dbReference type="InterPro" id="IPR027417">
    <property type="entry name" value="P-loop_NTPase"/>
</dbReference>
<feature type="region of interest" description="Disordered" evidence="6">
    <location>
        <begin position="1"/>
        <end position="127"/>
    </location>
</feature>
<evidence type="ECO:0000256" key="5">
    <source>
        <dbReference type="PROSITE-ProRule" id="PRU00552"/>
    </source>
</evidence>
<dbReference type="SUPFAM" id="SSF52540">
    <property type="entry name" value="P-loop containing nucleoside triphosphate hydrolases"/>
    <property type="match status" value="1"/>
</dbReference>
<feature type="compositionally biased region" description="Basic and acidic residues" evidence="6">
    <location>
        <begin position="54"/>
        <end position="67"/>
    </location>
</feature>
<dbReference type="HOGENOM" id="CLU_1349778_0_0_1"/>
<feature type="short sequence motif" description="Q motif" evidence="5">
    <location>
        <begin position="150"/>
        <end position="176"/>
    </location>
</feature>
<keyword evidence="2" id="KW-0378">Hydrolase</keyword>
<dbReference type="GO" id="GO:0003724">
    <property type="term" value="F:RNA helicase activity"/>
    <property type="evidence" value="ECO:0007669"/>
    <property type="project" value="InterPro"/>
</dbReference>
<evidence type="ECO:0000256" key="4">
    <source>
        <dbReference type="ARBA" id="ARBA00022840"/>
    </source>
</evidence>
<keyword evidence="4" id="KW-0067">ATP-binding</keyword>
<name>A0A0C3L382_9AGAM</name>
<evidence type="ECO:0000256" key="6">
    <source>
        <dbReference type="SAM" id="MobiDB-lite"/>
    </source>
</evidence>
<dbReference type="STRING" id="1051891.A0A0C3L382"/>
<keyword evidence="9" id="KW-1185">Reference proteome</keyword>
<evidence type="ECO:0000256" key="2">
    <source>
        <dbReference type="ARBA" id="ARBA00022801"/>
    </source>
</evidence>
<dbReference type="OrthoDB" id="196131at2759"/>
<evidence type="ECO:0000313" key="8">
    <source>
        <dbReference type="EMBL" id="KIO16192.1"/>
    </source>
</evidence>
<reference evidence="8 9" key="1">
    <citation type="submission" date="2014-04" db="EMBL/GenBank/DDBJ databases">
        <authorList>
            <consortium name="DOE Joint Genome Institute"/>
            <person name="Kuo A."/>
            <person name="Girlanda M."/>
            <person name="Perotto S."/>
            <person name="Kohler A."/>
            <person name="Nagy L.G."/>
            <person name="Floudas D."/>
            <person name="Copeland A."/>
            <person name="Barry K.W."/>
            <person name="Cichocki N."/>
            <person name="Veneault-Fourrey C."/>
            <person name="LaButti K."/>
            <person name="Lindquist E.A."/>
            <person name="Lipzen A."/>
            <person name="Lundell T."/>
            <person name="Morin E."/>
            <person name="Murat C."/>
            <person name="Sun H."/>
            <person name="Tunlid A."/>
            <person name="Henrissat B."/>
            <person name="Grigoriev I.V."/>
            <person name="Hibbett D.S."/>
            <person name="Martin F."/>
            <person name="Nordberg H.P."/>
            <person name="Cantor M.N."/>
            <person name="Hua S.X."/>
        </authorList>
    </citation>
    <scope>NUCLEOTIDE SEQUENCE [LARGE SCALE GENOMIC DNA]</scope>
    <source>
        <strain evidence="8 9">MUT 4182</strain>
    </source>
</reference>
<dbReference type="PROSITE" id="PS51195">
    <property type="entry name" value="Q_MOTIF"/>
    <property type="match status" value="1"/>
</dbReference>
<feature type="compositionally biased region" description="Low complexity" evidence="6">
    <location>
        <begin position="101"/>
        <end position="114"/>
    </location>
</feature>
<evidence type="ECO:0000313" key="9">
    <source>
        <dbReference type="Proteomes" id="UP000054248"/>
    </source>
</evidence>
<dbReference type="GO" id="GO:0016787">
    <property type="term" value="F:hydrolase activity"/>
    <property type="evidence" value="ECO:0007669"/>
    <property type="project" value="UniProtKB-KW"/>
</dbReference>
<proteinExistence type="predicted"/>
<feature type="compositionally biased region" description="Polar residues" evidence="6">
    <location>
        <begin position="116"/>
        <end position="126"/>
    </location>
</feature>
<gene>
    <name evidence="8" type="ORF">M407DRAFT_34167</name>
</gene>
<reference evidence="9" key="2">
    <citation type="submission" date="2015-01" db="EMBL/GenBank/DDBJ databases">
        <title>Evolutionary Origins and Diversification of the Mycorrhizal Mutualists.</title>
        <authorList>
            <consortium name="DOE Joint Genome Institute"/>
            <consortium name="Mycorrhizal Genomics Consortium"/>
            <person name="Kohler A."/>
            <person name="Kuo A."/>
            <person name="Nagy L.G."/>
            <person name="Floudas D."/>
            <person name="Copeland A."/>
            <person name="Barry K.W."/>
            <person name="Cichocki N."/>
            <person name="Veneault-Fourrey C."/>
            <person name="LaButti K."/>
            <person name="Lindquist E.A."/>
            <person name="Lipzen A."/>
            <person name="Lundell T."/>
            <person name="Morin E."/>
            <person name="Murat C."/>
            <person name="Riley R."/>
            <person name="Ohm R."/>
            <person name="Sun H."/>
            <person name="Tunlid A."/>
            <person name="Henrissat B."/>
            <person name="Grigoriev I.V."/>
            <person name="Hibbett D.S."/>
            <person name="Martin F."/>
        </authorList>
    </citation>
    <scope>NUCLEOTIDE SEQUENCE [LARGE SCALE GENOMIC DNA]</scope>
    <source>
        <strain evidence="9">MUT 4182</strain>
    </source>
</reference>
<dbReference type="Gene3D" id="3.40.50.300">
    <property type="entry name" value="P-loop containing nucleotide triphosphate hydrolases"/>
    <property type="match status" value="1"/>
</dbReference>
<dbReference type="EMBL" id="KN823641">
    <property type="protein sequence ID" value="KIO16192.1"/>
    <property type="molecule type" value="Genomic_DNA"/>
</dbReference>
<protein>
    <recommendedName>
        <fullName evidence="7">DEAD-box RNA helicase Q domain-containing protein</fullName>
    </recommendedName>
</protein>
<dbReference type="AlphaFoldDB" id="A0A0C3L382"/>